<keyword evidence="4" id="KW-0804">Transcription</keyword>
<comment type="caution">
    <text evidence="7">The sequence shown here is derived from an EMBL/GenBank/DDBJ whole genome shotgun (WGS) entry which is preliminary data.</text>
</comment>
<name>A0ABC8K5A6_ERUVS</name>
<dbReference type="PROSITE" id="PS51152">
    <property type="entry name" value="NFYA_HAP2_2"/>
    <property type="match status" value="1"/>
</dbReference>
<keyword evidence="2" id="KW-0805">Transcription regulation</keyword>
<dbReference type="GO" id="GO:0005634">
    <property type="term" value="C:nucleus"/>
    <property type="evidence" value="ECO:0007669"/>
    <property type="project" value="UniProtKB-SubCell"/>
</dbReference>
<dbReference type="InterPro" id="IPR001289">
    <property type="entry name" value="NFYA"/>
</dbReference>
<keyword evidence="3" id="KW-0238">DNA-binding</keyword>
<feature type="region of interest" description="Disordered" evidence="6">
    <location>
        <begin position="1"/>
        <end position="53"/>
    </location>
</feature>
<dbReference type="AlphaFoldDB" id="A0ABC8K5A6"/>
<evidence type="ECO:0000256" key="3">
    <source>
        <dbReference type="ARBA" id="ARBA00023125"/>
    </source>
</evidence>
<dbReference type="EMBL" id="CAKOAT010155600">
    <property type="protein sequence ID" value="CAH8347077.1"/>
    <property type="molecule type" value="Genomic_DNA"/>
</dbReference>
<gene>
    <name evidence="7" type="ORF">ERUC_LOCUS17059</name>
</gene>
<organism evidence="7 8">
    <name type="scientific">Eruca vesicaria subsp. sativa</name>
    <name type="common">Garden rocket</name>
    <name type="synonym">Eruca sativa</name>
    <dbReference type="NCBI Taxonomy" id="29727"/>
    <lineage>
        <taxon>Eukaryota</taxon>
        <taxon>Viridiplantae</taxon>
        <taxon>Streptophyta</taxon>
        <taxon>Embryophyta</taxon>
        <taxon>Tracheophyta</taxon>
        <taxon>Spermatophyta</taxon>
        <taxon>Magnoliopsida</taxon>
        <taxon>eudicotyledons</taxon>
        <taxon>Gunneridae</taxon>
        <taxon>Pentapetalae</taxon>
        <taxon>rosids</taxon>
        <taxon>malvids</taxon>
        <taxon>Brassicales</taxon>
        <taxon>Brassicaceae</taxon>
        <taxon>Brassiceae</taxon>
        <taxon>Eruca</taxon>
    </lineage>
</organism>
<dbReference type="GO" id="GO:0003677">
    <property type="term" value="F:DNA binding"/>
    <property type="evidence" value="ECO:0007669"/>
    <property type="project" value="UniProtKB-KW"/>
</dbReference>
<feature type="compositionally biased region" description="Low complexity" evidence="6">
    <location>
        <begin position="43"/>
        <end position="53"/>
    </location>
</feature>
<accession>A0ABC8K5A6</accession>
<protein>
    <recommendedName>
        <fullName evidence="9">Nuclear transcription factor Y subunit</fullName>
    </recommendedName>
</protein>
<evidence type="ECO:0000256" key="6">
    <source>
        <dbReference type="SAM" id="MobiDB-lite"/>
    </source>
</evidence>
<dbReference type="Gene3D" id="6.10.250.2430">
    <property type="match status" value="1"/>
</dbReference>
<evidence type="ECO:0000313" key="7">
    <source>
        <dbReference type="EMBL" id="CAH8347077.1"/>
    </source>
</evidence>
<keyword evidence="8" id="KW-1185">Reference proteome</keyword>
<evidence type="ECO:0000256" key="5">
    <source>
        <dbReference type="ARBA" id="ARBA00023242"/>
    </source>
</evidence>
<evidence type="ECO:0000256" key="1">
    <source>
        <dbReference type="ARBA" id="ARBA00004123"/>
    </source>
</evidence>
<sequence>MMMHESRHLHAINRPRECGSRFLNAKKKNREHKKEATSDENTSEASSSLMSEKSAVAPNLVKKPRKIRFVVFQFWMLYTCLNGWKLQFSKILIG</sequence>
<feature type="compositionally biased region" description="Basic and acidic residues" evidence="6">
    <location>
        <begin position="1"/>
        <end position="19"/>
    </location>
</feature>
<evidence type="ECO:0000256" key="4">
    <source>
        <dbReference type="ARBA" id="ARBA00023163"/>
    </source>
</evidence>
<evidence type="ECO:0008006" key="9">
    <source>
        <dbReference type="Google" id="ProtNLM"/>
    </source>
</evidence>
<proteinExistence type="predicted"/>
<reference evidence="7 8" key="1">
    <citation type="submission" date="2022-03" db="EMBL/GenBank/DDBJ databases">
        <authorList>
            <person name="Macdonald S."/>
            <person name="Ahmed S."/>
            <person name="Newling K."/>
        </authorList>
    </citation>
    <scope>NUCLEOTIDE SEQUENCE [LARGE SCALE GENOMIC DNA]</scope>
</reference>
<dbReference type="Proteomes" id="UP001642260">
    <property type="component" value="Unassembled WGS sequence"/>
</dbReference>
<keyword evidence="5" id="KW-0539">Nucleus</keyword>
<evidence type="ECO:0000313" key="8">
    <source>
        <dbReference type="Proteomes" id="UP001642260"/>
    </source>
</evidence>
<evidence type="ECO:0000256" key="2">
    <source>
        <dbReference type="ARBA" id="ARBA00023015"/>
    </source>
</evidence>
<dbReference type="PANTHER" id="PTHR12632">
    <property type="entry name" value="TRANSCRIPTION FACTOR NF-Y ALPHA-RELATED"/>
    <property type="match status" value="1"/>
</dbReference>
<comment type="subcellular location">
    <subcellularLocation>
        <location evidence="1">Nucleus</location>
    </subcellularLocation>
</comment>